<dbReference type="Pfam" id="PF05272">
    <property type="entry name" value="VapE-like_dom"/>
    <property type="match status" value="1"/>
</dbReference>
<accession>A0A286GPZ4</accession>
<reference evidence="2 3" key="1">
    <citation type="submission" date="2017-09" db="EMBL/GenBank/DDBJ databases">
        <authorList>
            <person name="Ehlers B."/>
            <person name="Leendertz F.H."/>
        </authorList>
    </citation>
    <scope>NUCLEOTIDE SEQUENCE [LARGE SCALE GENOMIC DNA]</scope>
    <source>
        <strain evidence="2 3">USBA 140</strain>
    </source>
</reference>
<protein>
    <submittedName>
        <fullName evidence="2">Virulence-associated protein E</fullName>
    </submittedName>
</protein>
<feature type="domain" description="Virulence-associated protein E-like" evidence="1">
    <location>
        <begin position="175"/>
        <end position="338"/>
    </location>
</feature>
<dbReference type="OrthoDB" id="7569490at2"/>
<name>A0A286GPZ4_9PROT</name>
<evidence type="ECO:0000259" key="1">
    <source>
        <dbReference type="Pfam" id="PF05272"/>
    </source>
</evidence>
<gene>
    <name evidence="2" type="ORF">SAMN05421508_106222</name>
</gene>
<dbReference type="EMBL" id="OCNJ01000006">
    <property type="protein sequence ID" value="SOD97044.1"/>
    <property type="molecule type" value="Genomic_DNA"/>
</dbReference>
<dbReference type="Proteomes" id="UP000219621">
    <property type="component" value="Unassembled WGS sequence"/>
</dbReference>
<sequence length="467" mass="53463">MTKELFLETLEQYMSLPEGAKVTDTAAAARFMELAMDHSETMQDVEIVSDVLEDHTTIKATKLREFRMKLRAKIKLGGVPTDHVDFVRKWCAKNNIEISLDKRIKDPEWTGKDLSDSTIRQRIYLAGVDIGGRWADKAPLDAAWAVFKSEVERQESRRFLAAIAHCPTAPDPWDRVLRALLGDVDPDYFTACSAVLRGAVHRVKLVTDGTMVRNHIMPYLRSRQGTGKSTFMAWFFGPVSGGLTETTFDMFAHTETLQALTYSPIIFFDEVARADKADANTVKNVMTSETKQMRKLYGEATKQRIVSTFFGAGNLNLAEVFTDDTGSRRFFQIDVNPNLLELLPTIMQEIDPADLWRSVDETKPSPLDGADIIELLQSFQAEQKNKTPLESYLDYAEHNHIHTNWTTVDEVFKAYAEWRSIYFPSDRTDLNRFRNTFARVLKDGYAGKWVDRKHPKTRRMEYRCDTR</sequence>
<evidence type="ECO:0000313" key="3">
    <source>
        <dbReference type="Proteomes" id="UP000219621"/>
    </source>
</evidence>
<keyword evidence="3" id="KW-1185">Reference proteome</keyword>
<organism evidence="2 3">
    <name type="scientific">Caenispirillum bisanense</name>
    <dbReference type="NCBI Taxonomy" id="414052"/>
    <lineage>
        <taxon>Bacteria</taxon>
        <taxon>Pseudomonadati</taxon>
        <taxon>Pseudomonadota</taxon>
        <taxon>Alphaproteobacteria</taxon>
        <taxon>Rhodospirillales</taxon>
        <taxon>Novispirillaceae</taxon>
        <taxon>Caenispirillum</taxon>
    </lineage>
</organism>
<dbReference type="RefSeq" id="WP_097279980.1">
    <property type="nucleotide sequence ID" value="NZ_OCNJ01000006.1"/>
</dbReference>
<proteinExistence type="predicted"/>
<dbReference type="AlphaFoldDB" id="A0A286GPZ4"/>
<dbReference type="InterPro" id="IPR007936">
    <property type="entry name" value="VapE-like_dom"/>
</dbReference>
<evidence type="ECO:0000313" key="2">
    <source>
        <dbReference type="EMBL" id="SOD97044.1"/>
    </source>
</evidence>